<feature type="region of interest" description="Disordered" evidence="1">
    <location>
        <begin position="194"/>
        <end position="244"/>
    </location>
</feature>
<proteinExistence type="predicted"/>
<accession>A0AAW0DGF4</accession>
<protein>
    <submittedName>
        <fullName evidence="2">Uncharacterized protein</fullName>
    </submittedName>
</protein>
<name>A0AAW0DGF4_9AGAR</name>
<evidence type="ECO:0000313" key="3">
    <source>
        <dbReference type="Proteomes" id="UP001362999"/>
    </source>
</evidence>
<dbReference type="AlphaFoldDB" id="A0AAW0DGF4"/>
<evidence type="ECO:0000313" key="2">
    <source>
        <dbReference type="EMBL" id="KAK7049096.1"/>
    </source>
</evidence>
<gene>
    <name evidence="2" type="ORF">R3P38DRAFT_2764956</name>
</gene>
<dbReference type="Proteomes" id="UP001362999">
    <property type="component" value="Unassembled WGS sequence"/>
</dbReference>
<feature type="compositionally biased region" description="Basic residues" evidence="1">
    <location>
        <begin position="157"/>
        <end position="166"/>
    </location>
</feature>
<evidence type="ECO:0000256" key="1">
    <source>
        <dbReference type="SAM" id="MobiDB-lite"/>
    </source>
</evidence>
<feature type="region of interest" description="Disordered" evidence="1">
    <location>
        <begin position="146"/>
        <end position="166"/>
    </location>
</feature>
<organism evidence="2 3">
    <name type="scientific">Favolaschia claudopus</name>
    <dbReference type="NCBI Taxonomy" id="2862362"/>
    <lineage>
        <taxon>Eukaryota</taxon>
        <taxon>Fungi</taxon>
        <taxon>Dikarya</taxon>
        <taxon>Basidiomycota</taxon>
        <taxon>Agaricomycotina</taxon>
        <taxon>Agaricomycetes</taxon>
        <taxon>Agaricomycetidae</taxon>
        <taxon>Agaricales</taxon>
        <taxon>Marasmiineae</taxon>
        <taxon>Mycenaceae</taxon>
        <taxon>Favolaschia</taxon>
    </lineage>
</organism>
<dbReference type="EMBL" id="JAWWNJ010000009">
    <property type="protein sequence ID" value="KAK7049096.1"/>
    <property type="molecule type" value="Genomic_DNA"/>
</dbReference>
<sequence>MRVGVWNAVLVEETGDFRNAEDRMTELLHRWRGGTTWEWRPNICPLWSGRGRWAAVSASGPVIPHVKREGKVNGGSLDDATQLAWPLDQERGVGNVLSEPRGSCGMLESRYLYVGRAGMALVDGDEGGDAGGKDGEGLRIADAELVKERTGGGGGRSTRRRVRKEKRRQVLSAEILKVISRLWLLGLSYNKTRIGSDPNLNPRRRSSPARSTKRKSPTSVAGHSEFRQQRQMRVDVGGNDFLKQ</sequence>
<feature type="compositionally biased region" description="Basic residues" evidence="1">
    <location>
        <begin position="202"/>
        <end position="216"/>
    </location>
</feature>
<reference evidence="2 3" key="1">
    <citation type="journal article" date="2024" name="J Genomics">
        <title>Draft genome sequencing and assembly of Favolaschia claudopus CIRM-BRFM 2984 isolated from oak limbs.</title>
        <authorList>
            <person name="Navarro D."/>
            <person name="Drula E."/>
            <person name="Chaduli D."/>
            <person name="Cazenave R."/>
            <person name="Ahrendt S."/>
            <person name="Wang J."/>
            <person name="Lipzen A."/>
            <person name="Daum C."/>
            <person name="Barry K."/>
            <person name="Grigoriev I.V."/>
            <person name="Favel A."/>
            <person name="Rosso M.N."/>
            <person name="Martin F."/>
        </authorList>
    </citation>
    <scope>NUCLEOTIDE SEQUENCE [LARGE SCALE GENOMIC DNA]</scope>
    <source>
        <strain evidence="2 3">CIRM-BRFM 2984</strain>
    </source>
</reference>
<comment type="caution">
    <text evidence="2">The sequence shown here is derived from an EMBL/GenBank/DDBJ whole genome shotgun (WGS) entry which is preliminary data.</text>
</comment>
<keyword evidence="3" id="KW-1185">Reference proteome</keyword>